<organism evidence="2 3">
    <name type="scientific">Methylobacterium adhaesivum</name>
    <dbReference type="NCBI Taxonomy" id="333297"/>
    <lineage>
        <taxon>Bacteria</taxon>
        <taxon>Pseudomonadati</taxon>
        <taxon>Pseudomonadota</taxon>
        <taxon>Alphaproteobacteria</taxon>
        <taxon>Hyphomicrobiales</taxon>
        <taxon>Methylobacteriaceae</taxon>
        <taxon>Methylobacterium</taxon>
    </lineage>
</organism>
<proteinExistence type="predicted"/>
<evidence type="ECO:0000313" key="2">
    <source>
        <dbReference type="EMBL" id="MDN3591397.1"/>
    </source>
</evidence>
<reference evidence="3" key="1">
    <citation type="journal article" date="2019" name="Int. J. Syst. Evol. Microbiol.">
        <title>The Global Catalogue of Microorganisms (GCM) 10K type strain sequencing project: providing services to taxonomists for standard genome sequencing and annotation.</title>
        <authorList>
            <consortium name="The Broad Institute Genomics Platform"/>
            <consortium name="The Broad Institute Genome Sequencing Center for Infectious Disease"/>
            <person name="Wu L."/>
            <person name="Ma J."/>
        </authorList>
    </citation>
    <scope>NUCLEOTIDE SEQUENCE [LARGE SCALE GENOMIC DNA]</scope>
    <source>
        <strain evidence="3">CECT 7069</strain>
    </source>
</reference>
<keyword evidence="1" id="KW-0732">Signal</keyword>
<evidence type="ECO:0000256" key="1">
    <source>
        <dbReference type="SAM" id="SignalP"/>
    </source>
</evidence>
<dbReference type="RefSeq" id="WP_238227939.1">
    <property type="nucleotide sequence ID" value="NZ_BPQD01000039.1"/>
</dbReference>
<feature type="signal peptide" evidence="1">
    <location>
        <begin position="1"/>
        <end position="21"/>
    </location>
</feature>
<gene>
    <name evidence="2" type="ORF">QWZ12_12335</name>
</gene>
<feature type="chain" id="PRO_5046942110" evidence="1">
    <location>
        <begin position="22"/>
        <end position="313"/>
    </location>
</feature>
<accession>A0ABT8BIT4</accession>
<sequence length="313" mass="33735">MRVRSHILAALALLCAGAAQAQVRSVEVRAPRAFGYFLGDLVRAQADIVVDAGFALQAASLPQPGPMAYWLDLRDLRAEDLGLEKTAEGEARRVRLFLTYQNFYAALDARALEIPGFSVTFENASAHGSTTATAQVPAWQFNISPLREVVPPARENPADYMRPDGRVAAVDASPLWWRTGGFAALALLAFGALARDRAWGPFRARRARPFGAALARLRRLRRAPDAEAAYGEALLVLHRGLDATDGRRVLADDLPGFLARHPAYRPDAAALGDLLGASRLAFFGPGPTAARLALPWPALEALARRLAAAERAA</sequence>
<protein>
    <submittedName>
        <fullName evidence="2">Nonribosomal peptide synthetase MxaA</fullName>
    </submittedName>
</protein>
<comment type="caution">
    <text evidence="2">The sequence shown here is derived from an EMBL/GenBank/DDBJ whole genome shotgun (WGS) entry which is preliminary data.</text>
</comment>
<name>A0ABT8BIT4_9HYPH</name>
<keyword evidence="3" id="KW-1185">Reference proteome</keyword>
<evidence type="ECO:0000313" key="3">
    <source>
        <dbReference type="Proteomes" id="UP001224644"/>
    </source>
</evidence>
<dbReference type="Proteomes" id="UP001224644">
    <property type="component" value="Unassembled WGS sequence"/>
</dbReference>
<dbReference type="EMBL" id="JAUFPX010000009">
    <property type="protein sequence ID" value="MDN3591397.1"/>
    <property type="molecule type" value="Genomic_DNA"/>
</dbReference>